<name>A0ABM1Z272_AEDAL</name>
<protein>
    <recommendedName>
        <fullName evidence="2">Reverse transcriptase domain-containing protein</fullName>
    </recommendedName>
</protein>
<dbReference type="Gene3D" id="3.10.10.10">
    <property type="entry name" value="HIV Type 1 Reverse Transcriptase, subunit A, domain 1"/>
    <property type="match status" value="1"/>
</dbReference>
<dbReference type="CDD" id="cd00303">
    <property type="entry name" value="retropepsin_like"/>
    <property type="match status" value="1"/>
</dbReference>
<reference evidence="3" key="2">
    <citation type="submission" date="2025-05" db="UniProtKB">
        <authorList>
            <consortium name="EnsemblMetazoa"/>
        </authorList>
    </citation>
    <scope>IDENTIFICATION</scope>
    <source>
        <strain evidence="3">Foshan</strain>
    </source>
</reference>
<dbReference type="PROSITE" id="PS50878">
    <property type="entry name" value="RT_POL"/>
    <property type="match status" value="1"/>
</dbReference>
<keyword evidence="4" id="KW-1185">Reference proteome</keyword>
<feature type="compositionally biased region" description="Basic and acidic residues" evidence="1">
    <location>
        <begin position="211"/>
        <end position="223"/>
    </location>
</feature>
<organism evidence="3 4">
    <name type="scientific">Aedes albopictus</name>
    <name type="common">Asian tiger mosquito</name>
    <name type="synonym">Stegomyia albopicta</name>
    <dbReference type="NCBI Taxonomy" id="7160"/>
    <lineage>
        <taxon>Eukaryota</taxon>
        <taxon>Metazoa</taxon>
        <taxon>Ecdysozoa</taxon>
        <taxon>Arthropoda</taxon>
        <taxon>Hexapoda</taxon>
        <taxon>Insecta</taxon>
        <taxon>Pterygota</taxon>
        <taxon>Neoptera</taxon>
        <taxon>Endopterygota</taxon>
        <taxon>Diptera</taxon>
        <taxon>Nematocera</taxon>
        <taxon>Culicoidea</taxon>
        <taxon>Culicidae</taxon>
        <taxon>Culicinae</taxon>
        <taxon>Aedini</taxon>
        <taxon>Aedes</taxon>
        <taxon>Stegomyia</taxon>
    </lineage>
</organism>
<dbReference type="InterPro" id="IPR021109">
    <property type="entry name" value="Peptidase_aspartic_dom_sf"/>
</dbReference>
<evidence type="ECO:0000259" key="2">
    <source>
        <dbReference type="PROSITE" id="PS50878"/>
    </source>
</evidence>
<dbReference type="RefSeq" id="XP_062700875.1">
    <property type="nucleotide sequence ID" value="XM_062844891.1"/>
</dbReference>
<dbReference type="InterPro" id="IPR050951">
    <property type="entry name" value="Retrovirus_Pol_polyprotein"/>
</dbReference>
<dbReference type="SUPFAM" id="SSF56672">
    <property type="entry name" value="DNA/RNA polymerases"/>
    <property type="match status" value="1"/>
</dbReference>
<sequence>MEDQLLKLPPFECETIPLSEIRQKWHDYKKQFEYVASAIGKKKKKKLKSIFLAVGGRQLQKVYESLPANENQIDDDFESTIKRLDEYFAPKRHDTFERYSFWSLIPLQDETLDKFLLRAKTYASKCRFGSTDQESQDAAVIDKIVMLAPPDLRRKILEKSTIDLDSLTKLVNSHLSVQQQVRELGQCANPSRSVTVPHRNSDSPVCGIMNKPEHRWPNKPSNRPEYREANETHYFQENRFQRQRECSKCGGKQHRFNEDCPAKTLQCRNCRVYGHFARMCQKPPYKRKFESSNTQRGSIPAKKFKVNAVEENQSSAVEQPEARSDSFIFAISDNHDELVWCKVGDVIIEMMIDSGSKYNIIGESTWTYLQNKGANCEDIKQSDKSLSAYAQNRELKILCTFSARIMVIDSGSSTNITACFYVVKGGEQNLLGRETAKQLGVLLIGLPSVINSGAVQQVSECAEKFPKIKGVKVRIDIDEQVTPIAQHVRRVPIALRQQVEEQLQKLLKLGVIEKVTEPSSWVSPMVVVIKDNGDVRLCVDMRRANMAIKREYHMIPTLDDILARFNGCKWFSKLDIKDAYHQVELHESSRYITTFITHMGIGNPTIQNAQKCRRNQEFSRSSRLCRSLHSGSSHQNIRAKAIDDWR</sequence>
<dbReference type="InterPro" id="IPR000477">
    <property type="entry name" value="RT_dom"/>
</dbReference>
<dbReference type="PANTHER" id="PTHR37984">
    <property type="entry name" value="PROTEIN CBG26694"/>
    <property type="match status" value="1"/>
</dbReference>
<accession>A0ABM1Z272</accession>
<dbReference type="Pfam" id="PF00078">
    <property type="entry name" value="RVT_1"/>
    <property type="match status" value="1"/>
</dbReference>
<reference evidence="4" key="1">
    <citation type="journal article" date="2015" name="Proc. Natl. Acad. Sci. U.S.A.">
        <title>Genome sequence of the Asian Tiger mosquito, Aedes albopictus, reveals insights into its biology, genetics, and evolution.</title>
        <authorList>
            <person name="Chen X.G."/>
            <person name="Jiang X."/>
            <person name="Gu J."/>
            <person name="Xu M."/>
            <person name="Wu Y."/>
            <person name="Deng Y."/>
            <person name="Zhang C."/>
            <person name="Bonizzoni M."/>
            <person name="Dermauw W."/>
            <person name="Vontas J."/>
            <person name="Armbruster P."/>
            <person name="Huang X."/>
            <person name="Yang Y."/>
            <person name="Zhang H."/>
            <person name="He W."/>
            <person name="Peng H."/>
            <person name="Liu Y."/>
            <person name="Wu K."/>
            <person name="Chen J."/>
            <person name="Lirakis M."/>
            <person name="Topalis P."/>
            <person name="Van Leeuwen T."/>
            <person name="Hall A.B."/>
            <person name="Jiang X."/>
            <person name="Thorpe C."/>
            <person name="Mueller R.L."/>
            <person name="Sun C."/>
            <person name="Waterhouse R.M."/>
            <person name="Yan G."/>
            <person name="Tu Z.J."/>
            <person name="Fang X."/>
            <person name="James A.A."/>
        </authorList>
    </citation>
    <scope>NUCLEOTIDE SEQUENCE [LARGE SCALE GENOMIC DNA]</scope>
    <source>
        <strain evidence="4">Foshan</strain>
    </source>
</reference>
<dbReference type="Gene3D" id="4.10.60.10">
    <property type="entry name" value="Zinc finger, CCHC-type"/>
    <property type="match status" value="1"/>
</dbReference>
<dbReference type="EnsemblMetazoa" id="AALFPA23_014308.R20803">
    <property type="protein sequence ID" value="AALFPA23_014308.P20803"/>
    <property type="gene ID" value="AALFPA23_014308"/>
</dbReference>
<dbReference type="InterPro" id="IPR043128">
    <property type="entry name" value="Rev_trsase/Diguanyl_cyclase"/>
</dbReference>
<dbReference type="Proteomes" id="UP000069940">
    <property type="component" value="Unassembled WGS sequence"/>
</dbReference>
<dbReference type="GeneID" id="109406000"/>
<dbReference type="PANTHER" id="PTHR37984:SF11">
    <property type="entry name" value="INTEGRASE CATALYTIC DOMAIN-CONTAINING PROTEIN"/>
    <property type="match status" value="1"/>
</dbReference>
<evidence type="ECO:0000313" key="3">
    <source>
        <dbReference type="EnsemblMetazoa" id="AALFPA23_014308.P20803"/>
    </source>
</evidence>
<evidence type="ECO:0000256" key="1">
    <source>
        <dbReference type="SAM" id="MobiDB-lite"/>
    </source>
</evidence>
<dbReference type="Gene3D" id="3.30.70.270">
    <property type="match status" value="1"/>
</dbReference>
<evidence type="ECO:0000313" key="4">
    <source>
        <dbReference type="Proteomes" id="UP000069940"/>
    </source>
</evidence>
<dbReference type="CDD" id="cd01647">
    <property type="entry name" value="RT_LTR"/>
    <property type="match status" value="1"/>
</dbReference>
<proteinExistence type="predicted"/>
<feature type="region of interest" description="Disordered" evidence="1">
    <location>
        <begin position="190"/>
        <end position="223"/>
    </location>
</feature>
<dbReference type="SUPFAM" id="SSF50630">
    <property type="entry name" value="Acid proteases"/>
    <property type="match status" value="1"/>
</dbReference>
<feature type="domain" description="Reverse transcriptase" evidence="2">
    <location>
        <begin position="509"/>
        <end position="646"/>
    </location>
</feature>
<dbReference type="InterPro" id="IPR043502">
    <property type="entry name" value="DNA/RNA_pol_sf"/>
</dbReference>